<evidence type="ECO:0000256" key="2">
    <source>
        <dbReference type="ARBA" id="ARBA00022741"/>
    </source>
</evidence>
<dbReference type="Pfam" id="PF18052">
    <property type="entry name" value="Rx_N"/>
    <property type="match status" value="1"/>
</dbReference>
<dbReference type="FunFam" id="3.40.50.300:FF:001091">
    <property type="entry name" value="Probable disease resistance protein At1g61300"/>
    <property type="match status" value="1"/>
</dbReference>
<dbReference type="GO" id="GO:0098542">
    <property type="term" value="P:defense response to other organism"/>
    <property type="evidence" value="ECO:0007669"/>
    <property type="project" value="TreeGrafter"/>
</dbReference>
<dbReference type="InterPro" id="IPR041118">
    <property type="entry name" value="Rx_N"/>
</dbReference>
<keyword evidence="3" id="KW-0611">Plant defense</keyword>
<feature type="domain" description="Disease resistance protein winged helix" evidence="6">
    <location>
        <begin position="425"/>
        <end position="469"/>
    </location>
</feature>
<dbReference type="AlphaFoldDB" id="A0AAN7E474"/>
<dbReference type="PANTHER" id="PTHR23155">
    <property type="entry name" value="DISEASE RESISTANCE PROTEIN RP"/>
    <property type="match status" value="1"/>
</dbReference>
<evidence type="ECO:0000256" key="3">
    <source>
        <dbReference type="ARBA" id="ARBA00022821"/>
    </source>
</evidence>
<protein>
    <submittedName>
        <fullName evidence="8">Uncharacterized protein</fullName>
    </submittedName>
</protein>
<evidence type="ECO:0000259" key="7">
    <source>
        <dbReference type="Pfam" id="PF23598"/>
    </source>
</evidence>
<dbReference type="InterPro" id="IPR044974">
    <property type="entry name" value="Disease_R_plants"/>
</dbReference>
<dbReference type="PRINTS" id="PR00364">
    <property type="entry name" value="DISEASERSIST"/>
</dbReference>
<gene>
    <name evidence="8" type="ORF">RGQ29_005046</name>
</gene>
<dbReference type="InterPro" id="IPR002182">
    <property type="entry name" value="NB-ARC"/>
</dbReference>
<dbReference type="Gene3D" id="3.80.10.10">
    <property type="entry name" value="Ribonuclease Inhibitor"/>
    <property type="match status" value="1"/>
</dbReference>
<accession>A0AAN7E474</accession>
<name>A0AAN7E474_QUERU</name>
<organism evidence="8 9">
    <name type="scientific">Quercus rubra</name>
    <name type="common">Northern red oak</name>
    <name type="synonym">Quercus borealis</name>
    <dbReference type="NCBI Taxonomy" id="3512"/>
    <lineage>
        <taxon>Eukaryota</taxon>
        <taxon>Viridiplantae</taxon>
        <taxon>Streptophyta</taxon>
        <taxon>Embryophyta</taxon>
        <taxon>Tracheophyta</taxon>
        <taxon>Spermatophyta</taxon>
        <taxon>Magnoliopsida</taxon>
        <taxon>eudicotyledons</taxon>
        <taxon>Gunneridae</taxon>
        <taxon>Pentapetalae</taxon>
        <taxon>rosids</taxon>
        <taxon>fabids</taxon>
        <taxon>Fagales</taxon>
        <taxon>Fagaceae</taxon>
        <taxon>Quercus</taxon>
    </lineage>
</organism>
<dbReference type="Gene3D" id="1.10.8.430">
    <property type="entry name" value="Helical domain of apoptotic protease-activating factors"/>
    <property type="match status" value="1"/>
</dbReference>
<evidence type="ECO:0000259" key="5">
    <source>
        <dbReference type="Pfam" id="PF18052"/>
    </source>
</evidence>
<keyword evidence="1" id="KW-0677">Repeat</keyword>
<dbReference type="InterPro" id="IPR027417">
    <property type="entry name" value="P-loop_NTPase"/>
</dbReference>
<dbReference type="InterPro" id="IPR038005">
    <property type="entry name" value="RX-like_CC"/>
</dbReference>
<dbReference type="InterPro" id="IPR042197">
    <property type="entry name" value="Apaf_helical"/>
</dbReference>
<dbReference type="Pfam" id="PF23598">
    <property type="entry name" value="LRR_14"/>
    <property type="match status" value="1"/>
</dbReference>
<dbReference type="InterPro" id="IPR058922">
    <property type="entry name" value="WHD_DRP"/>
</dbReference>
<dbReference type="EMBL" id="JAXUIC010000011">
    <property type="protein sequence ID" value="KAK4562404.1"/>
    <property type="molecule type" value="Genomic_DNA"/>
</dbReference>
<proteinExistence type="predicted"/>
<comment type="caution">
    <text evidence="8">The sequence shown here is derived from an EMBL/GenBank/DDBJ whole genome shotgun (WGS) entry which is preliminary data.</text>
</comment>
<evidence type="ECO:0000259" key="6">
    <source>
        <dbReference type="Pfam" id="PF23559"/>
    </source>
</evidence>
<dbReference type="SUPFAM" id="SSF52540">
    <property type="entry name" value="P-loop containing nucleoside triphosphate hydrolases"/>
    <property type="match status" value="1"/>
</dbReference>
<sequence length="822" mass="94835">MAEAVVVSGVVTGIGDLLVQEGKFSSGVSNQVELLKTELNLMQGLLKDVDLWQDESEPVAVRQWVAEIRNLVYDADDIINNFKASSERGGLIQKILKRCGCILDEGISVHKAGSVISNITKQISMLRKTLLDYGYGIRDSIIQVGGPSSLDDRKTYSSNEREREHRQTFYHLEHDVVGFEDGEGNGVASICGMGGLGKTTLAKMVYNHPNVKKHFECCAWVYISQNFQRRHVWEQILLSLQSLSREQKDEIRRLTDAELAYKLCQVQRERKCLVILDDIWGVETWNIICEAFRWRDTKSKILLTTRYKDVIWQIDPRGFMSWLLFEKIALSWRQVLFVCFANSTTNCRMINLGKEVVEYCRGLPFAIITLGGLLASKQTEDEWEYVLKHVQVYLFEDLRLINCLALSYYDFPFYLKLCFLYLGNFPKDFEIPSKELIRMWMGEGFISESGREDIMEDVGQRYLMELVQTAWGGNFLQIMNIHSMEVREMYLGKIRRLSLIWEQHNLDPLLPMMISKKYPYLRSLLCFQPHVLNSVNLLRSMFENFKSLRVLSLENSRTHSGDLPEDIGCLIHLKFFFVKNSNIHNLPSSLGNLRWLQTLLPNVFKKMEQLRHLYLPKEYKVNEKLELANPCCLLTLVNVEFKTIQMDTSFKFNNLQILSSCPHLSKLNLHSPIQKLPEAYQFSPNLAKLTLIGSLLEVDPMPTLEKLPKLKILRLFNDAFAGTNMVCSERGSPLLQSLVVYELINLVEWCVEEGAMPNLSHLQISKCLRLRTIPGGLRFISTLQELEIKCMPKSFKDKLDEGKPNFDKVRHVPSLVFQDCWE</sequence>
<evidence type="ECO:0000313" key="9">
    <source>
        <dbReference type="Proteomes" id="UP001324115"/>
    </source>
</evidence>
<evidence type="ECO:0000313" key="8">
    <source>
        <dbReference type="EMBL" id="KAK4562404.1"/>
    </source>
</evidence>
<dbReference type="Pfam" id="PF23559">
    <property type="entry name" value="WHD_DRP"/>
    <property type="match status" value="1"/>
</dbReference>
<feature type="domain" description="Disease resistance R13L4/SHOC-2-like LRR" evidence="7">
    <location>
        <begin position="521"/>
        <end position="599"/>
    </location>
</feature>
<dbReference type="InterPro" id="IPR055414">
    <property type="entry name" value="LRR_R13L4/SHOC2-like"/>
</dbReference>
<feature type="domain" description="NB-ARC" evidence="4">
    <location>
        <begin position="183"/>
        <end position="311"/>
    </location>
</feature>
<dbReference type="Proteomes" id="UP001324115">
    <property type="component" value="Unassembled WGS sequence"/>
</dbReference>
<evidence type="ECO:0000256" key="1">
    <source>
        <dbReference type="ARBA" id="ARBA00022737"/>
    </source>
</evidence>
<dbReference type="GO" id="GO:0043531">
    <property type="term" value="F:ADP binding"/>
    <property type="evidence" value="ECO:0007669"/>
    <property type="project" value="InterPro"/>
</dbReference>
<dbReference type="PANTHER" id="PTHR23155:SF1185">
    <property type="entry name" value="DISEASE RESISTANCE RPP8-LIKE PROTEIN 3-RELATED"/>
    <property type="match status" value="1"/>
</dbReference>
<dbReference type="InterPro" id="IPR036388">
    <property type="entry name" value="WH-like_DNA-bd_sf"/>
</dbReference>
<keyword evidence="2" id="KW-0547">Nucleotide-binding</keyword>
<dbReference type="InterPro" id="IPR032675">
    <property type="entry name" value="LRR_dom_sf"/>
</dbReference>
<dbReference type="CDD" id="cd14798">
    <property type="entry name" value="RX-CC_like"/>
    <property type="match status" value="1"/>
</dbReference>
<evidence type="ECO:0000259" key="4">
    <source>
        <dbReference type="Pfam" id="PF00931"/>
    </source>
</evidence>
<dbReference type="SUPFAM" id="SSF52058">
    <property type="entry name" value="L domain-like"/>
    <property type="match status" value="1"/>
</dbReference>
<reference evidence="8 9" key="1">
    <citation type="journal article" date="2023" name="G3 (Bethesda)">
        <title>A haplotype-resolved chromosome-scale genome for Quercus rubra L. provides insights into the genetics of adaptive traits for red oak species.</title>
        <authorList>
            <person name="Kapoor B."/>
            <person name="Jenkins J."/>
            <person name="Schmutz J."/>
            <person name="Zhebentyayeva T."/>
            <person name="Kuelheim C."/>
            <person name="Coggeshall M."/>
            <person name="Heim C."/>
            <person name="Lasky J.R."/>
            <person name="Leites L."/>
            <person name="Islam-Faridi N."/>
            <person name="Romero-Severson J."/>
            <person name="DeLeo V.L."/>
            <person name="Lucas S.M."/>
            <person name="Lazic D."/>
            <person name="Gailing O."/>
            <person name="Carlson J."/>
            <person name="Staton M."/>
        </authorList>
    </citation>
    <scope>NUCLEOTIDE SEQUENCE [LARGE SCALE GENOMIC DNA]</scope>
    <source>
        <strain evidence="8">Pseudo-F2</strain>
    </source>
</reference>
<dbReference type="Gene3D" id="1.10.10.10">
    <property type="entry name" value="Winged helix-like DNA-binding domain superfamily/Winged helix DNA-binding domain"/>
    <property type="match status" value="1"/>
</dbReference>
<feature type="domain" description="Disease resistance N-terminal" evidence="5">
    <location>
        <begin position="6"/>
        <end position="90"/>
    </location>
</feature>
<dbReference type="Pfam" id="PF00931">
    <property type="entry name" value="NB-ARC"/>
    <property type="match status" value="1"/>
</dbReference>
<dbReference type="Gene3D" id="1.20.5.4130">
    <property type="match status" value="1"/>
</dbReference>
<keyword evidence="9" id="KW-1185">Reference proteome</keyword>
<dbReference type="Gene3D" id="3.40.50.300">
    <property type="entry name" value="P-loop containing nucleotide triphosphate hydrolases"/>
    <property type="match status" value="1"/>
</dbReference>